<dbReference type="SUPFAM" id="SSF52833">
    <property type="entry name" value="Thioredoxin-like"/>
    <property type="match status" value="1"/>
</dbReference>
<evidence type="ECO:0000313" key="3">
    <source>
        <dbReference type="EMBL" id="MED6193919.1"/>
    </source>
</evidence>
<comment type="subcellular location">
    <subcellularLocation>
        <location evidence="1">Cytoplasm</location>
        <location evidence="1">Cytosol</location>
    </subcellularLocation>
</comment>
<dbReference type="EC" id="2.5.1.18" evidence="1"/>
<evidence type="ECO:0000313" key="4">
    <source>
        <dbReference type="Proteomes" id="UP001341840"/>
    </source>
</evidence>
<comment type="function">
    <text evidence="1">Is involved in the conjugation of reduced glutathione to a wide number of exogenous and endogenous hydrophobic electrophiles.</text>
</comment>
<dbReference type="SFLD" id="SFLDG00358">
    <property type="entry name" value="Main_(cytGST)"/>
    <property type="match status" value="1"/>
</dbReference>
<evidence type="ECO:0000259" key="2">
    <source>
        <dbReference type="PROSITE" id="PS50404"/>
    </source>
</evidence>
<comment type="similarity">
    <text evidence="1">Belongs to the GST superfamily.</text>
</comment>
<dbReference type="PANTHER" id="PTHR11260">
    <property type="entry name" value="GLUTATHIONE S-TRANSFERASE, GST, SUPERFAMILY, GST DOMAIN CONTAINING"/>
    <property type="match status" value="1"/>
</dbReference>
<keyword evidence="1" id="KW-0963">Cytoplasm</keyword>
<feature type="domain" description="GST N-terminal" evidence="2">
    <location>
        <begin position="3"/>
        <end position="86"/>
    </location>
</feature>
<comment type="catalytic activity">
    <reaction evidence="1">
        <text>RX + glutathione = an S-substituted glutathione + a halide anion + H(+)</text>
        <dbReference type="Rhea" id="RHEA:16437"/>
        <dbReference type="ChEBI" id="CHEBI:15378"/>
        <dbReference type="ChEBI" id="CHEBI:16042"/>
        <dbReference type="ChEBI" id="CHEBI:17792"/>
        <dbReference type="ChEBI" id="CHEBI:57925"/>
        <dbReference type="ChEBI" id="CHEBI:90779"/>
        <dbReference type="EC" id="2.5.1.18"/>
    </reaction>
</comment>
<dbReference type="Proteomes" id="UP001341840">
    <property type="component" value="Unassembled WGS sequence"/>
</dbReference>
<dbReference type="InterPro" id="IPR045073">
    <property type="entry name" value="Omega/Tau-like"/>
</dbReference>
<dbReference type="InterPro" id="IPR036249">
    <property type="entry name" value="Thioredoxin-like_sf"/>
</dbReference>
<dbReference type="SFLD" id="SFLDS00019">
    <property type="entry name" value="Glutathione_Transferase_(cytos"/>
    <property type="match status" value="1"/>
</dbReference>
<proteinExistence type="inferred from homology"/>
<protein>
    <recommendedName>
        <fullName evidence="1">Glutathione S-transferase</fullName>
        <ecNumber evidence="1">2.5.1.18</ecNumber>
    </recommendedName>
</protein>
<name>A0ABU6X8Q1_9FABA</name>
<dbReference type="PANTHER" id="PTHR11260:SF725">
    <property type="entry name" value="GLUTATHIONE TRANSFERASE"/>
    <property type="match status" value="1"/>
</dbReference>
<dbReference type="PROSITE" id="PS50404">
    <property type="entry name" value="GST_NTER"/>
    <property type="match status" value="1"/>
</dbReference>
<dbReference type="Gene3D" id="3.40.30.10">
    <property type="entry name" value="Glutaredoxin"/>
    <property type="match status" value="1"/>
</dbReference>
<organism evidence="3 4">
    <name type="scientific">Stylosanthes scabra</name>
    <dbReference type="NCBI Taxonomy" id="79078"/>
    <lineage>
        <taxon>Eukaryota</taxon>
        <taxon>Viridiplantae</taxon>
        <taxon>Streptophyta</taxon>
        <taxon>Embryophyta</taxon>
        <taxon>Tracheophyta</taxon>
        <taxon>Spermatophyta</taxon>
        <taxon>Magnoliopsida</taxon>
        <taxon>eudicotyledons</taxon>
        <taxon>Gunneridae</taxon>
        <taxon>Pentapetalae</taxon>
        <taxon>rosids</taxon>
        <taxon>fabids</taxon>
        <taxon>Fabales</taxon>
        <taxon>Fabaceae</taxon>
        <taxon>Papilionoideae</taxon>
        <taxon>50 kb inversion clade</taxon>
        <taxon>dalbergioids sensu lato</taxon>
        <taxon>Dalbergieae</taxon>
        <taxon>Pterocarpus clade</taxon>
        <taxon>Stylosanthes</taxon>
    </lineage>
</organism>
<keyword evidence="1" id="KW-0808">Transferase</keyword>
<dbReference type="EMBL" id="JASCZI010211532">
    <property type="protein sequence ID" value="MED6193919.1"/>
    <property type="molecule type" value="Genomic_DNA"/>
</dbReference>
<dbReference type="Gene3D" id="1.20.1050.10">
    <property type="match status" value="1"/>
</dbReference>
<dbReference type="InterPro" id="IPR040079">
    <property type="entry name" value="Glutathione_S-Trfase"/>
</dbReference>
<gene>
    <name evidence="3" type="ORF">PIB30_023759</name>
</gene>
<dbReference type="Pfam" id="PF02798">
    <property type="entry name" value="GST_N"/>
    <property type="match status" value="1"/>
</dbReference>
<keyword evidence="4" id="KW-1185">Reference proteome</keyword>
<comment type="caution">
    <text evidence="3">The sequence shown here is derived from an EMBL/GenBank/DDBJ whole genome shotgun (WGS) entry which is preliminary data.</text>
</comment>
<dbReference type="CDD" id="cd03058">
    <property type="entry name" value="GST_N_Tau"/>
    <property type="match status" value="1"/>
</dbReference>
<accession>A0ABU6X8Q1</accession>
<reference evidence="3 4" key="1">
    <citation type="journal article" date="2023" name="Plants (Basel)">
        <title>Bridging the Gap: Combining Genomics and Transcriptomics Approaches to Understand Stylosanthes scabra, an Orphan Legume from the Brazilian Caatinga.</title>
        <authorList>
            <person name="Ferreira-Neto J.R.C."/>
            <person name="da Silva M.D."/>
            <person name="Binneck E."/>
            <person name="de Melo N.F."/>
            <person name="da Silva R.H."/>
            <person name="de Melo A.L.T.M."/>
            <person name="Pandolfi V."/>
            <person name="Bustamante F.O."/>
            <person name="Brasileiro-Vidal A.C."/>
            <person name="Benko-Iseppon A.M."/>
        </authorList>
    </citation>
    <scope>NUCLEOTIDE SEQUENCE [LARGE SCALE GENOMIC DNA]</scope>
    <source>
        <tissue evidence="3">Leaves</tissue>
    </source>
</reference>
<evidence type="ECO:0000256" key="1">
    <source>
        <dbReference type="RuleBase" id="RU369102"/>
    </source>
</evidence>
<sequence>MEEEVVALGYWVNPNVMSVKIALLEKGVEFQYKEEKDVFEDKNKSELLLNSNPIHKKVPVLIHNGKPICDSLIILEYIDEVWEQEKNLFSYDPYYKARARFLIDFFDKKLNDCGKRMWASKGGEQEGAKKEFVECLKLLEENELGVALLDIALQS</sequence>
<dbReference type="InterPro" id="IPR004045">
    <property type="entry name" value="Glutathione_S-Trfase_N"/>
</dbReference>